<dbReference type="AlphaFoldDB" id="K6XD34"/>
<feature type="transmembrane region" description="Helical" evidence="7">
    <location>
        <begin position="22"/>
        <end position="40"/>
    </location>
</feature>
<gene>
    <name evidence="8" type="ORF">GARC_1572</name>
</gene>
<keyword evidence="3" id="KW-1003">Cell membrane</keyword>
<dbReference type="InterPro" id="IPR050833">
    <property type="entry name" value="Poly_Biosynth_Transport"/>
</dbReference>
<evidence type="ECO:0000313" key="9">
    <source>
        <dbReference type="Proteomes" id="UP000006327"/>
    </source>
</evidence>
<dbReference type="Pfam" id="PF13440">
    <property type="entry name" value="Polysacc_synt_3"/>
    <property type="match status" value="1"/>
</dbReference>
<dbReference type="EMBL" id="BAEO01000018">
    <property type="protein sequence ID" value="GAC18544.1"/>
    <property type="molecule type" value="Genomic_DNA"/>
</dbReference>
<evidence type="ECO:0000256" key="7">
    <source>
        <dbReference type="SAM" id="Phobius"/>
    </source>
</evidence>
<feature type="transmembrane region" description="Helical" evidence="7">
    <location>
        <begin position="46"/>
        <end position="70"/>
    </location>
</feature>
<keyword evidence="4 7" id="KW-0812">Transmembrane</keyword>
<reference evidence="8 9" key="1">
    <citation type="journal article" date="2017" name="Antonie Van Leeuwenhoek">
        <title>Rhizobium rhizosphaerae sp. nov., a novel species isolated from rice rhizosphere.</title>
        <authorList>
            <person name="Zhao J.J."/>
            <person name="Zhang J."/>
            <person name="Zhang R.J."/>
            <person name="Zhang C.W."/>
            <person name="Yin H.Q."/>
            <person name="Zhang X.X."/>
        </authorList>
    </citation>
    <scope>NUCLEOTIDE SEQUENCE [LARGE SCALE GENOMIC DNA]</scope>
    <source>
        <strain evidence="8 9">BSs20135</strain>
    </source>
</reference>
<evidence type="ECO:0000256" key="2">
    <source>
        <dbReference type="ARBA" id="ARBA00007430"/>
    </source>
</evidence>
<keyword evidence="9" id="KW-1185">Reference proteome</keyword>
<feature type="transmembrane region" description="Helical" evidence="7">
    <location>
        <begin position="82"/>
        <end position="106"/>
    </location>
</feature>
<comment type="similarity">
    <text evidence="2">Belongs to the polysaccharide synthase family.</text>
</comment>
<evidence type="ECO:0000256" key="3">
    <source>
        <dbReference type="ARBA" id="ARBA00022475"/>
    </source>
</evidence>
<comment type="caution">
    <text evidence="8">The sequence shown here is derived from an EMBL/GenBank/DDBJ whole genome shotgun (WGS) entry which is preliminary data.</text>
</comment>
<feature type="transmembrane region" description="Helical" evidence="7">
    <location>
        <begin position="285"/>
        <end position="307"/>
    </location>
</feature>
<feature type="transmembrane region" description="Helical" evidence="7">
    <location>
        <begin position="385"/>
        <end position="407"/>
    </location>
</feature>
<keyword evidence="6 7" id="KW-0472">Membrane</keyword>
<feature type="transmembrane region" description="Helical" evidence="7">
    <location>
        <begin position="118"/>
        <end position="138"/>
    </location>
</feature>
<dbReference type="eggNOG" id="COG2244">
    <property type="taxonomic scope" value="Bacteria"/>
</dbReference>
<feature type="transmembrane region" description="Helical" evidence="7">
    <location>
        <begin position="150"/>
        <end position="169"/>
    </location>
</feature>
<name>K6XD34_9ALTE</name>
<dbReference type="PANTHER" id="PTHR30250">
    <property type="entry name" value="PST FAMILY PREDICTED COLANIC ACID TRANSPORTER"/>
    <property type="match status" value="1"/>
</dbReference>
<evidence type="ECO:0000256" key="6">
    <source>
        <dbReference type="ARBA" id="ARBA00023136"/>
    </source>
</evidence>
<dbReference type="STRING" id="493475.GARC_1572"/>
<evidence type="ECO:0000256" key="5">
    <source>
        <dbReference type="ARBA" id="ARBA00022989"/>
    </source>
</evidence>
<dbReference type="PANTHER" id="PTHR30250:SF10">
    <property type="entry name" value="LIPOPOLYSACCHARIDE BIOSYNTHESIS PROTEIN WZXC"/>
    <property type="match status" value="1"/>
</dbReference>
<protein>
    <submittedName>
        <fullName evidence="8">Polysaccharide transporter, PST family</fullName>
    </submittedName>
</protein>
<feature type="transmembrane region" description="Helical" evidence="7">
    <location>
        <begin position="175"/>
        <end position="196"/>
    </location>
</feature>
<evidence type="ECO:0000256" key="4">
    <source>
        <dbReference type="ARBA" id="ARBA00022692"/>
    </source>
</evidence>
<dbReference type="OrthoDB" id="8538786at2"/>
<feature type="transmembrane region" description="Helical" evidence="7">
    <location>
        <begin position="444"/>
        <end position="469"/>
    </location>
</feature>
<keyword evidence="5 7" id="KW-1133">Transmembrane helix</keyword>
<evidence type="ECO:0000256" key="1">
    <source>
        <dbReference type="ARBA" id="ARBA00004651"/>
    </source>
</evidence>
<dbReference type="GO" id="GO:0005886">
    <property type="term" value="C:plasma membrane"/>
    <property type="evidence" value="ECO:0007669"/>
    <property type="project" value="UniProtKB-SubCell"/>
</dbReference>
<dbReference type="RefSeq" id="WP_007618479.1">
    <property type="nucleotide sequence ID" value="NZ_BAEO01000018.1"/>
</dbReference>
<feature type="transmembrane region" description="Helical" evidence="7">
    <location>
        <begin position="319"/>
        <end position="348"/>
    </location>
</feature>
<dbReference type="Proteomes" id="UP000006327">
    <property type="component" value="Unassembled WGS sequence"/>
</dbReference>
<comment type="subcellular location">
    <subcellularLocation>
        <location evidence="1">Cell membrane</location>
        <topology evidence="1">Multi-pass membrane protein</topology>
    </subcellularLocation>
</comment>
<accession>K6XD34</accession>
<sequence length="493" mass="54512">MPDKSIAKQIATGTIWSVLMRMTIRMLGIISVLILARILVPADYGIVAKAILLSGFLELVTQFGFNAALIQNQNATKDDYDTVWTLSIIRATALSIVMLISAPWLADYFNEVAIVPLIYAYSISTFIQGFTNVGVIDFQRDMNFNFDFKFNVFQKISSFSVTIAVALTWQSYWAFPLGVLAGSVAALFASFLMSAYRPRFCLTTWRSILNFSKWMFLYETMGAISLKLDTFLLSKFASAEELGVYTISYEVSGMPSTEIAMPVARSALPGLSKLNHNLSKMKETYIDILATTLMVAIPAAVGLSVLAEDIVKVVLGNNWISAIAIIEVLALFGVTRVISACSVSALIAAGKVNILGRFSFFMMLMRLAILPVSVIYYGIMGLTYSVLITGLIGMILMLWTQQFIGLLSIKALLLQIWRIIIAASVMHISLNFLVPLIHSFEWPLLIVLLLEVVIGVLVFSIVSIVLYNLSNSKVGPEQRVLNIIYSKISRKSL</sequence>
<organism evidence="8 9">
    <name type="scientific">Paraglaciecola arctica BSs20135</name>
    <dbReference type="NCBI Taxonomy" id="493475"/>
    <lineage>
        <taxon>Bacteria</taxon>
        <taxon>Pseudomonadati</taxon>
        <taxon>Pseudomonadota</taxon>
        <taxon>Gammaproteobacteria</taxon>
        <taxon>Alteromonadales</taxon>
        <taxon>Alteromonadaceae</taxon>
        <taxon>Paraglaciecola</taxon>
    </lineage>
</organism>
<evidence type="ECO:0000313" key="8">
    <source>
        <dbReference type="EMBL" id="GAC18544.1"/>
    </source>
</evidence>
<dbReference type="CDD" id="cd13127">
    <property type="entry name" value="MATE_tuaB_like"/>
    <property type="match status" value="1"/>
</dbReference>
<proteinExistence type="inferred from homology"/>